<organism evidence="2">
    <name type="scientific">uncultured Thermomicrobiales bacterium</name>
    <dbReference type="NCBI Taxonomy" id="1645740"/>
    <lineage>
        <taxon>Bacteria</taxon>
        <taxon>Pseudomonadati</taxon>
        <taxon>Thermomicrobiota</taxon>
        <taxon>Thermomicrobia</taxon>
        <taxon>Thermomicrobiales</taxon>
        <taxon>environmental samples</taxon>
    </lineage>
</organism>
<dbReference type="AlphaFoldDB" id="A0A6J4VRY7"/>
<name>A0A6J4VRY7_9BACT</name>
<proteinExistence type="predicted"/>
<reference evidence="2" key="1">
    <citation type="submission" date="2020-02" db="EMBL/GenBank/DDBJ databases">
        <authorList>
            <person name="Meier V. D."/>
        </authorList>
    </citation>
    <scope>NUCLEOTIDE SEQUENCE</scope>
    <source>
        <strain evidence="2">AVDCRST_MAG19</strain>
    </source>
</reference>
<accession>A0A6J4VRY7</accession>
<feature type="compositionally biased region" description="Low complexity" evidence="1">
    <location>
        <begin position="34"/>
        <end position="43"/>
    </location>
</feature>
<feature type="compositionally biased region" description="Basic residues" evidence="1">
    <location>
        <begin position="44"/>
        <end position="53"/>
    </location>
</feature>
<protein>
    <submittedName>
        <fullName evidence="2">Uncharacterized protein</fullName>
    </submittedName>
</protein>
<sequence length="70" mass="7556">WSGCDGSGPAAHPCVGDRRGGPGKGAIARPPSPSSAAYPLPGHHPVRHRPDRLLRHRHYIARLEEDGRVH</sequence>
<gene>
    <name evidence="2" type="ORF">AVDCRST_MAG19-4323</name>
</gene>
<feature type="non-terminal residue" evidence="2">
    <location>
        <position position="70"/>
    </location>
</feature>
<dbReference type="EMBL" id="CADCWL010000240">
    <property type="protein sequence ID" value="CAA9583223.1"/>
    <property type="molecule type" value="Genomic_DNA"/>
</dbReference>
<evidence type="ECO:0000256" key="1">
    <source>
        <dbReference type="SAM" id="MobiDB-lite"/>
    </source>
</evidence>
<evidence type="ECO:0000313" key="2">
    <source>
        <dbReference type="EMBL" id="CAA9583223.1"/>
    </source>
</evidence>
<feature type="non-terminal residue" evidence="2">
    <location>
        <position position="1"/>
    </location>
</feature>
<feature type="region of interest" description="Disordered" evidence="1">
    <location>
        <begin position="1"/>
        <end position="53"/>
    </location>
</feature>